<evidence type="ECO:0000256" key="7">
    <source>
        <dbReference type="SAM" id="Phobius"/>
    </source>
</evidence>
<comment type="subcellular location">
    <subcellularLocation>
        <location evidence="1">Cell membrane</location>
        <topology evidence="1">Multi-pass membrane protein</topology>
    </subcellularLocation>
</comment>
<keyword evidence="6 7" id="KW-0472">Membrane</keyword>
<dbReference type="Pfam" id="PF05977">
    <property type="entry name" value="MFS_3"/>
    <property type="match status" value="1"/>
</dbReference>
<keyword evidence="4 7" id="KW-0812">Transmembrane</keyword>
<feature type="transmembrane region" description="Helical" evidence="7">
    <location>
        <begin position="43"/>
        <end position="66"/>
    </location>
</feature>
<dbReference type="InterPro" id="IPR020846">
    <property type="entry name" value="MFS_dom"/>
</dbReference>
<keyword evidence="3" id="KW-1003">Cell membrane</keyword>
<dbReference type="CDD" id="cd06173">
    <property type="entry name" value="MFS_MefA_like"/>
    <property type="match status" value="1"/>
</dbReference>
<feature type="transmembrane region" description="Helical" evidence="7">
    <location>
        <begin position="414"/>
        <end position="435"/>
    </location>
</feature>
<feature type="transmembrane region" description="Helical" evidence="7">
    <location>
        <begin position="345"/>
        <end position="363"/>
    </location>
</feature>
<dbReference type="EMBL" id="JAUSYY010000001">
    <property type="protein sequence ID" value="MDQ0895202.1"/>
    <property type="molecule type" value="Genomic_DNA"/>
</dbReference>
<feature type="transmembrane region" description="Helical" evidence="7">
    <location>
        <begin position="311"/>
        <end position="333"/>
    </location>
</feature>
<dbReference type="Gene3D" id="1.20.1250.20">
    <property type="entry name" value="MFS general substrate transporter like domains"/>
    <property type="match status" value="1"/>
</dbReference>
<comment type="caution">
    <text evidence="9">The sequence shown here is derived from an EMBL/GenBank/DDBJ whole genome shotgun (WGS) entry which is preliminary data.</text>
</comment>
<reference evidence="9 10" key="1">
    <citation type="submission" date="2023-07" db="EMBL/GenBank/DDBJ databases">
        <title>Comparative genomics of wheat-associated soil bacteria to identify genetic determinants of phenazine resistance.</title>
        <authorList>
            <person name="Mouncey N."/>
        </authorList>
    </citation>
    <scope>NUCLEOTIDE SEQUENCE [LARGE SCALE GENOMIC DNA]</scope>
    <source>
        <strain evidence="9 10">V3I3</strain>
    </source>
</reference>
<organism evidence="9 10">
    <name type="scientific">Agromyces ramosus</name>
    <dbReference type="NCBI Taxonomy" id="33879"/>
    <lineage>
        <taxon>Bacteria</taxon>
        <taxon>Bacillati</taxon>
        <taxon>Actinomycetota</taxon>
        <taxon>Actinomycetes</taxon>
        <taxon>Micrococcales</taxon>
        <taxon>Microbacteriaceae</taxon>
        <taxon>Agromyces</taxon>
    </lineage>
</organism>
<keyword evidence="5 7" id="KW-1133">Transmembrane helix</keyword>
<feature type="domain" description="Major facilitator superfamily (MFS) profile" evidence="8">
    <location>
        <begin position="39"/>
        <end position="439"/>
    </location>
</feature>
<dbReference type="InterPro" id="IPR036259">
    <property type="entry name" value="MFS_trans_sf"/>
</dbReference>
<dbReference type="Proteomes" id="UP001239083">
    <property type="component" value="Unassembled WGS sequence"/>
</dbReference>
<dbReference type="PANTHER" id="PTHR23513:SF6">
    <property type="entry name" value="MAJOR FACILITATOR SUPERFAMILY ASSOCIATED DOMAIN-CONTAINING PROTEIN"/>
    <property type="match status" value="1"/>
</dbReference>
<feature type="transmembrane region" description="Helical" evidence="7">
    <location>
        <begin position="78"/>
        <end position="99"/>
    </location>
</feature>
<proteinExistence type="predicted"/>
<dbReference type="PANTHER" id="PTHR23513">
    <property type="entry name" value="INTEGRAL MEMBRANE EFFLUX PROTEIN-RELATED"/>
    <property type="match status" value="1"/>
</dbReference>
<sequence length="449" mass="47016">MVVASSYIRARSRNGLLSEVREYCLVTGSTGKGMFGEPTFTRYFSAVAIGAFGTALTAVALPVLVIDVLGADAFEVGMVNAAQFLPYAVLGLLAGVYVDRWRRQRVLVWASLGRAISLALVPVLWAAGILHLWVLVVLLLLFGAFSVFGFAATQSLLPQIVERRALRAANARLDQAEASAQTAGPALGGLLVGLIGAPLAIAVDAVTYVVDAALIAGMRVQEPAQRKTVQRSIRREVAEGLRWTYRHRVLGPLALSTHVWFLANAAALTVLAVFALRTLSFAPFVYGLLFAVGGVATLIGATVAPRMGARFGSGATITAGRAIYPVAWIMVAFAPAESAPQVDAVAVALVFSAIALHGFAGGLENANEMSLRQAVTPDALMGRTNATMRSANRTLAAIGALAGGTAATILGERLALFIIVGVFASAFIVAMASPLPTARDDEDLDETTP</sequence>
<keyword evidence="2" id="KW-0813">Transport</keyword>
<feature type="transmembrane region" description="Helical" evidence="7">
    <location>
        <begin position="281"/>
        <end position="304"/>
    </location>
</feature>
<evidence type="ECO:0000256" key="3">
    <source>
        <dbReference type="ARBA" id="ARBA00022475"/>
    </source>
</evidence>
<evidence type="ECO:0000256" key="2">
    <source>
        <dbReference type="ARBA" id="ARBA00022448"/>
    </source>
</evidence>
<name>A0ABU0RAU7_9MICO</name>
<evidence type="ECO:0000313" key="9">
    <source>
        <dbReference type="EMBL" id="MDQ0895202.1"/>
    </source>
</evidence>
<dbReference type="InterPro" id="IPR010290">
    <property type="entry name" value="TM_effector"/>
</dbReference>
<accession>A0ABU0RAU7</accession>
<feature type="transmembrane region" description="Helical" evidence="7">
    <location>
        <begin position="249"/>
        <end position="275"/>
    </location>
</feature>
<evidence type="ECO:0000256" key="1">
    <source>
        <dbReference type="ARBA" id="ARBA00004651"/>
    </source>
</evidence>
<evidence type="ECO:0000256" key="6">
    <source>
        <dbReference type="ARBA" id="ARBA00023136"/>
    </source>
</evidence>
<protein>
    <submittedName>
        <fullName evidence="9">MFS family permease</fullName>
    </submittedName>
</protein>
<evidence type="ECO:0000259" key="8">
    <source>
        <dbReference type="PROSITE" id="PS50850"/>
    </source>
</evidence>
<evidence type="ECO:0000256" key="5">
    <source>
        <dbReference type="ARBA" id="ARBA00022989"/>
    </source>
</evidence>
<gene>
    <name evidence="9" type="ORF">QFZ26_002757</name>
</gene>
<dbReference type="PROSITE" id="PS50850">
    <property type="entry name" value="MFS"/>
    <property type="match status" value="1"/>
</dbReference>
<evidence type="ECO:0000313" key="10">
    <source>
        <dbReference type="Proteomes" id="UP001239083"/>
    </source>
</evidence>
<evidence type="ECO:0000256" key="4">
    <source>
        <dbReference type="ARBA" id="ARBA00022692"/>
    </source>
</evidence>
<keyword evidence="10" id="KW-1185">Reference proteome</keyword>
<dbReference type="SUPFAM" id="SSF103473">
    <property type="entry name" value="MFS general substrate transporter"/>
    <property type="match status" value="1"/>
</dbReference>